<evidence type="ECO:0000256" key="1">
    <source>
        <dbReference type="ARBA" id="ARBA00022679"/>
    </source>
</evidence>
<dbReference type="Gene3D" id="3.40.630.30">
    <property type="match status" value="1"/>
</dbReference>
<reference evidence="5" key="1">
    <citation type="journal article" date="2019" name="Int. J. Syst. Evol. Microbiol.">
        <title>The Global Catalogue of Microorganisms (GCM) 10K type strain sequencing project: providing services to taxonomists for standard genome sequencing and annotation.</title>
        <authorList>
            <consortium name="The Broad Institute Genomics Platform"/>
            <consortium name="The Broad Institute Genome Sequencing Center for Infectious Disease"/>
            <person name="Wu L."/>
            <person name="Ma J."/>
        </authorList>
    </citation>
    <scope>NUCLEOTIDE SEQUENCE [LARGE SCALE GENOMIC DNA]</scope>
    <source>
        <strain evidence="5">CCUG 54527</strain>
    </source>
</reference>
<organism evidence="4 5">
    <name type="scientific">Paenisporosarcina macmurdoensis</name>
    <dbReference type="NCBI Taxonomy" id="212659"/>
    <lineage>
        <taxon>Bacteria</taxon>
        <taxon>Bacillati</taxon>
        <taxon>Bacillota</taxon>
        <taxon>Bacilli</taxon>
        <taxon>Bacillales</taxon>
        <taxon>Caryophanaceae</taxon>
        <taxon>Paenisporosarcina</taxon>
    </lineage>
</organism>
<sequence length="134" mass="14901">MNYLTTADGIEEDQLNGFFVGWPNPPSPEVHLKLIKKSSHVVIAVDEESAQVVGFVTAISDGVLSAYIPFLEVLPANQGQGIGQQLLKKMLELLSDMYMIDLMCDENLQGYYEKLGMHRAHGMILRNYTKQSGV</sequence>
<keyword evidence="2 4" id="KW-0012">Acyltransferase</keyword>
<dbReference type="RefSeq" id="WP_377732976.1">
    <property type="nucleotide sequence ID" value="NZ_JBHSRI010000004.1"/>
</dbReference>
<dbReference type="Proteomes" id="UP001596170">
    <property type="component" value="Unassembled WGS sequence"/>
</dbReference>
<dbReference type="EC" id="2.3.-.-" evidence="4"/>
<dbReference type="InterPro" id="IPR016181">
    <property type="entry name" value="Acyl_CoA_acyltransferase"/>
</dbReference>
<accession>A0ABW1L613</accession>
<dbReference type="GO" id="GO:0016746">
    <property type="term" value="F:acyltransferase activity"/>
    <property type="evidence" value="ECO:0007669"/>
    <property type="project" value="UniProtKB-KW"/>
</dbReference>
<proteinExistence type="predicted"/>
<dbReference type="InterPro" id="IPR045039">
    <property type="entry name" value="NSI-like"/>
</dbReference>
<dbReference type="SUPFAM" id="SSF55729">
    <property type="entry name" value="Acyl-CoA N-acyltransferases (Nat)"/>
    <property type="match status" value="1"/>
</dbReference>
<protein>
    <submittedName>
        <fullName evidence="4">GNAT family N-acetyltransferase</fullName>
        <ecNumber evidence="4">2.3.-.-</ecNumber>
    </submittedName>
</protein>
<keyword evidence="5" id="KW-1185">Reference proteome</keyword>
<evidence type="ECO:0000313" key="5">
    <source>
        <dbReference type="Proteomes" id="UP001596170"/>
    </source>
</evidence>
<dbReference type="PANTHER" id="PTHR43626:SF4">
    <property type="entry name" value="GCN5-RELATED N-ACETYLTRANSFERASE 2, CHLOROPLASTIC"/>
    <property type="match status" value="1"/>
</dbReference>
<keyword evidence="1 4" id="KW-0808">Transferase</keyword>
<dbReference type="CDD" id="cd04301">
    <property type="entry name" value="NAT_SF"/>
    <property type="match status" value="1"/>
</dbReference>
<dbReference type="InterPro" id="IPR000182">
    <property type="entry name" value="GNAT_dom"/>
</dbReference>
<dbReference type="PROSITE" id="PS51186">
    <property type="entry name" value="GNAT"/>
    <property type="match status" value="1"/>
</dbReference>
<comment type="caution">
    <text evidence="4">The sequence shown here is derived from an EMBL/GenBank/DDBJ whole genome shotgun (WGS) entry which is preliminary data.</text>
</comment>
<name>A0ABW1L613_9BACL</name>
<gene>
    <name evidence="4" type="ORF">ACFPYN_05330</name>
</gene>
<feature type="domain" description="N-acetyltransferase" evidence="3">
    <location>
        <begin position="1"/>
        <end position="134"/>
    </location>
</feature>
<evidence type="ECO:0000313" key="4">
    <source>
        <dbReference type="EMBL" id="MFC6038876.1"/>
    </source>
</evidence>
<dbReference type="Pfam" id="PF00583">
    <property type="entry name" value="Acetyltransf_1"/>
    <property type="match status" value="1"/>
</dbReference>
<dbReference type="EMBL" id="JBHSRI010000004">
    <property type="protein sequence ID" value="MFC6038876.1"/>
    <property type="molecule type" value="Genomic_DNA"/>
</dbReference>
<evidence type="ECO:0000259" key="3">
    <source>
        <dbReference type="PROSITE" id="PS51186"/>
    </source>
</evidence>
<dbReference type="PANTHER" id="PTHR43626">
    <property type="entry name" value="ACYL-COA N-ACYLTRANSFERASE"/>
    <property type="match status" value="1"/>
</dbReference>
<evidence type="ECO:0000256" key="2">
    <source>
        <dbReference type="ARBA" id="ARBA00023315"/>
    </source>
</evidence>